<dbReference type="OrthoDB" id="9785080at2"/>
<sequence length="232" mass="26399">MTKILRAENVTTERLHNVQFNVLQGQCLTIIGPSGAGKSSLLLLLNRMVTPIEGTIYYKERQLIDYDISKLRKEVGIVFQNPSLFEETVEDNLQYGPIINGDKWDVGDAHLLLDWVQLPKSYLTRPISQLSGGEQQRIALARVLANNPEVLLLDEVTSALDVKTIEVIESLLTILMVEKKKTIVMVTHDLQQAKRLGNHTLFIKDGRLVEHGETESFFRSPQTEELRYFLKE</sequence>
<dbReference type="InterPro" id="IPR027417">
    <property type="entry name" value="P-loop_NTPase"/>
</dbReference>
<gene>
    <name evidence="5" type="ORF">DS031_05990</name>
</gene>
<accession>A0A366Y380</accession>
<dbReference type="PROSITE" id="PS50893">
    <property type="entry name" value="ABC_TRANSPORTER_2"/>
    <property type="match status" value="1"/>
</dbReference>
<dbReference type="InterPro" id="IPR003593">
    <property type="entry name" value="AAA+_ATPase"/>
</dbReference>
<evidence type="ECO:0000313" key="6">
    <source>
        <dbReference type="Proteomes" id="UP000253314"/>
    </source>
</evidence>
<dbReference type="PANTHER" id="PTHR43423">
    <property type="entry name" value="ABC TRANSPORTER I FAMILY MEMBER 17"/>
    <property type="match status" value="1"/>
</dbReference>
<dbReference type="Proteomes" id="UP000253314">
    <property type="component" value="Unassembled WGS sequence"/>
</dbReference>
<evidence type="ECO:0000256" key="3">
    <source>
        <dbReference type="ARBA" id="ARBA00022840"/>
    </source>
</evidence>
<evidence type="ECO:0000256" key="1">
    <source>
        <dbReference type="ARBA" id="ARBA00022448"/>
    </source>
</evidence>
<keyword evidence="2" id="KW-0547">Nucleotide-binding</keyword>
<dbReference type="Pfam" id="PF00005">
    <property type="entry name" value="ABC_tran"/>
    <property type="match status" value="1"/>
</dbReference>
<name>A0A366Y380_9BACI</name>
<proteinExistence type="predicted"/>
<feature type="domain" description="ABC transporter" evidence="4">
    <location>
        <begin position="5"/>
        <end position="230"/>
    </location>
</feature>
<dbReference type="GO" id="GO:0005524">
    <property type="term" value="F:ATP binding"/>
    <property type="evidence" value="ECO:0007669"/>
    <property type="project" value="UniProtKB-KW"/>
</dbReference>
<evidence type="ECO:0000313" key="5">
    <source>
        <dbReference type="EMBL" id="RBW70651.1"/>
    </source>
</evidence>
<dbReference type="PANTHER" id="PTHR43423:SF1">
    <property type="entry name" value="ABC TRANSPORTER I FAMILY MEMBER 17"/>
    <property type="match status" value="1"/>
</dbReference>
<dbReference type="InterPro" id="IPR003439">
    <property type="entry name" value="ABC_transporter-like_ATP-bd"/>
</dbReference>
<reference evidence="5 6" key="1">
    <citation type="submission" date="2018-07" db="EMBL/GenBank/DDBJ databases">
        <title>Lottiidibacillus patelloidae gen. nov., sp. nov., isolated from the intestinal tract of a marine limpet and the reclassification of B. taeanensis BH030017T, B. algicola KMM 3737T and B. hwajinpoensis SW-72T as genus Lottiidibacillus.</title>
        <authorList>
            <person name="Liu R."/>
            <person name="Huang Z."/>
        </authorList>
    </citation>
    <scope>NUCLEOTIDE SEQUENCE [LARGE SCALE GENOMIC DNA]</scope>
    <source>
        <strain evidence="5 6">BH030017</strain>
    </source>
</reference>
<dbReference type="EMBL" id="QOCW01000004">
    <property type="protein sequence ID" value="RBW70651.1"/>
    <property type="molecule type" value="Genomic_DNA"/>
</dbReference>
<keyword evidence="3 5" id="KW-0067">ATP-binding</keyword>
<dbReference type="RefSeq" id="WP_113805018.1">
    <property type="nucleotide sequence ID" value="NZ_QOCW01000004.1"/>
</dbReference>
<dbReference type="InterPro" id="IPR017871">
    <property type="entry name" value="ABC_transporter-like_CS"/>
</dbReference>
<dbReference type="PROSITE" id="PS00211">
    <property type="entry name" value="ABC_TRANSPORTER_1"/>
    <property type="match status" value="1"/>
</dbReference>
<dbReference type="GO" id="GO:0016887">
    <property type="term" value="F:ATP hydrolysis activity"/>
    <property type="evidence" value="ECO:0007669"/>
    <property type="project" value="InterPro"/>
</dbReference>
<keyword evidence="6" id="KW-1185">Reference proteome</keyword>
<comment type="caution">
    <text evidence="5">The sequence shown here is derived from an EMBL/GenBank/DDBJ whole genome shotgun (WGS) entry which is preliminary data.</text>
</comment>
<organism evidence="5 6">
    <name type="scientific">Bacillus taeanensis</name>
    <dbReference type="NCBI Taxonomy" id="273032"/>
    <lineage>
        <taxon>Bacteria</taxon>
        <taxon>Bacillati</taxon>
        <taxon>Bacillota</taxon>
        <taxon>Bacilli</taxon>
        <taxon>Bacillales</taxon>
        <taxon>Bacillaceae</taxon>
        <taxon>Bacillus</taxon>
    </lineage>
</organism>
<protein>
    <submittedName>
        <fullName evidence="5">Phosphate ABC transporter ATP-binding protein</fullName>
    </submittedName>
</protein>
<dbReference type="SUPFAM" id="SSF52540">
    <property type="entry name" value="P-loop containing nucleoside triphosphate hydrolases"/>
    <property type="match status" value="1"/>
</dbReference>
<evidence type="ECO:0000259" key="4">
    <source>
        <dbReference type="PROSITE" id="PS50893"/>
    </source>
</evidence>
<evidence type="ECO:0000256" key="2">
    <source>
        <dbReference type="ARBA" id="ARBA00022741"/>
    </source>
</evidence>
<dbReference type="SMART" id="SM00382">
    <property type="entry name" value="AAA"/>
    <property type="match status" value="1"/>
</dbReference>
<dbReference type="AlphaFoldDB" id="A0A366Y380"/>
<keyword evidence="1" id="KW-0813">Transport</keyword>
<dbReference type="Gene3D" id="3.40.50.300">
    <property type="entry name" value="P-loop containing nucleotide triphosphate hydrolases"/>
    <property type="match status" value="1"/>
</dbReference>